<proteinExistence type="predicted"/>
<evidence type="ECO:0000313" key="1">
    <source>
        <dbReference type="EMBL" id="MPM85452.1"/>
    </source>
</evidence>
<gene>
    <name evidence="1" type="ORF">SDC9_132533</name>
</gene>
<name>A0A645DA12_9ZZZZ</name>
<organism evidence="1">
    <name type="scientific">bioreactor metagenome</name>
    <dbReference type="NCBI Taxonomy" id="1076179"/>
    <lineage>
        <taxon>unclassified sequences</taxon>
        <taxon>metagenomes</taxon>
        <taxon>ecological metagenomes</taxon>
    </lineage>
</organism>
<protein>
    <submittedName>
        <fullName evidence="1">Uncharacterized protein</fullName>
    </submittedName>
</protein>
<dbReference type="EMBL" id="VSSQ01033754">
    <property type="protein sequence ID" value="MPM85452.1"/>
    <property type="molecule type" value="Genomic_DNA"/>
</dbReference>
<comment type="caution">
    <text evidence="1">The sequence shown here is derived from an EMBL/GenBank/DDBJ whole genome shotgun (WGS) entry which is preliminary data.</text>
</comment>
<accession>A0A645DA12</accession>
<dbReference type="AlphaFoldDB" id="A0A645DA12"/>
<sequence length="109" mass="11411">MVGDGQRLDHRGLHIADLVGQPVADVGRYHEIVGEGSVSAVVVAGDAEHLTVGAQIHVARQTGIALVAVDRGVEGDPVSARPALHARTDRFDLAGRLVSHDVGRLPSSR</sequence>
<reference evidence="1" key="1">
    <citation type="submission" date="2019-08" db="EMBL/GenBank/DDBJ databases">
        <authorList>
            <person name="Kucharzyk K."/>
            <person name="Murdoch R.W."/>
            <person name="Higgins S."/>
            <person name="Loffler F."/>
        </authorList>
    </citation>
    <scope>NUCLEOTIDE SEQUENCE</scope>
</reference>